<evidence type="ECO:0000313" key="5">
    <source>
        <dbReference type="EMBL" id="CAB4914423.1"/>
    </source>
</evidence>
<feature type="domain" description="Helix-hairpin-helix DNA-binding motif class 1" evidence="1">
    <location>
        <begin position="150"/>
        <end position="169"/>
    </location>
</feature>
<dbReference type="EMBL" id="CAEZWT010000009">
    <property type="protein sequence ID" value="CAB4660749.1"/>
    <property type="molecule type" value="Genomic_DNA"/>
</dbReference>
<dbReference type="EMBL" id="CAFBQL010000001">
    <property type="protein sequence ID" value="CAB5050732.1"/>
    <property type="molecule type" value="Genomic_DNA"/>
</dbReference>
<evidence type="ECO:0000259" key="1">
    <source>
        <dbReference type="SMART" id="SM00278"/>
    </source>
</evidence>
<dbReference type="Gene3D" id="3.10.560.10">
    <property type="entry name" value="Outer membrane lipoprotein wza domain like"/>
    <property type="match status" value="1"/>
</dbReference>
<dbReference type="EMBL" id="CAEZZC010000016">
    <property type="protein sequence ID" value="CAB4755838.1"/>
    <property type="molecule type" value="Genomic_DNA"/>
</dbReference>
<feature type="domain" description="Helix-hairpin-helix DNA-binding motif class 1" evidence="1">
    <location>
        <begin position="180"/>
        <end position="199"/>
    </location>
</feature>
<dbReference type="GO" id="GO:0006281">
    <property type="term" value="P:DNA repair"/>
    <property type="evidence" value="ECO:0007669"/>
    <property type="project" value="InterPro"/>
</dbReference>
<dbReference type="GO" id="GO:0015628">
    <property type="term" value="P:protein secretion by the type II secretion system"/>
    <property type="evidence" value="ECO:0007669"/>
    <property type="project" value="TreeGrafter"/>
</dbReference>
<dbReference type="EMBL" id="CAFBMV010000002">
    <property type="protein sequence ID" value="CAB4914423.1"/>
    <property type="molecule type" value="Genomic_DNA"/>
</dbReference>
<dbReference type="PANTHER" id="PTHR21180:SF32">
    <property type="entry name" value="ENDONUCLEASE_EXONUCLEASE_PHOSPHATASE FAMILY DOMAIN-CONTAINING PROTEIN 1"/>
    <property type="match status" value="1"/>
</dbReference>
<name>A0A6J7TC88_9ZZZZ</name>
<dbReference type="Pfam" id="PF10531">
    <property type="entry name" value="SLBB"/>
    <property type="match status" value="1"/>
</dbReference>
<evidence type="ECO:0000313" key="6">
    <source>
        <dbReference type="EMBL" id="CAB5050732.1"/>
    </source>
</evidence>
<dbReference type="Pfam" id="PF12836">
    <property type="entry name" value="HHH_3"/>
    <property type="match status" value="1"/>
</dbReference>
<dbReference type="InterPro" id="IPR051675">
    <property type="entry name" value="Endo/Exo/Phosphatase_dom_1"/>
</dbReference>
<evidence type="ECO:0000313" key="3">
    <source>
        <dbReference type="EMBL" id="CAB4755838.1"/>
    </source>
</evidence>
<dbReference type="GO" id="GO:0015627">
    <property type="term" value="C:type II protein secretion system complex"/>
    <property type="evidence" value="ECO:0007669"/>
    <property type="project" value="TreeGrafter"/>
</dbReference>
<dbReference type="InterPro" id="IPR019554">
    <property type="entry name" value="Soluble_ligand-bd"/>
</dbReference>
<protein>
    <submittedName>
        <fullName evidence="6">Unannotated protein</fullName>
    </submittedName>
</protein>
<organism evidence="6">
    <name type="scientific">freshwater metagenome</name>
    <dbReference type="NCBI Taxonomy" id="449393"/>
    <lineage>
        <taxon>unclassified sequences</taxon>
        <taxon>metagenomes</taxon>
        <taxon>ecological metagenomes</taxon>
    </lineage>
</organism>
<dbReference type="SMART" id="SM00278">
    <property type="entry name" value="HhH1"/>
    <property type="match status" value="2"/>
</dbReference>
<dbReference type="AlphaFoldDB" id="A0A6J7TC88"/>
<dbReference type="SUPFAM" id="SSF47781">
    <property type="entry name" value="RuvA domain 2-like"/>
    <property type="match status" value="1"/>
</dbReference>
<reference evidence="6" key="1">
    <citation type="submission" date="2020-05" db="EMBL/GenBank/DDBJ databases">
        <authorList>
            <person name="Chiriac C."/>
            <person name="Salcher M."/>
            <person name="Ghai R."/>
            <person name="Kavagutti S V."/>
        </authorList>
    </citation>
    <scope>NUCLEOTIDE SEQUENCE</scope>
</reference>
<dbReference type="GO" id="GO:0003677">
    <property type="term" value="F:DNA binding"/>
    <property type="evidence" value="ECO:0007669"/>
    <property type="project" value="InterPro"/>
</dbReference>
<gene>
    <name evidence="2" type="ORF">UFOPK2289_00490</name>
    <name evidence="3" type="ORF">UFOPK2822_01121</name>
    <name evidence="4" type="ORF">UFOPK3346_01163</name>
    <name evidence="5" type="ORF">UFOPK3670_00259</name>
    <name evidence="6" type="ORF">UFOPK4308_00019</name>
</gene>
<dbReference type="PANTHER" id="PTHR21180">
    <property type="entry name" value="ENDONUCLEASE/EXONUCLEASE/PHOSPHATASE FAMILY DOMAIN-CONTAINING PROTEIN 1"/>
    <property type="match status" value="1"/>
</dbReference>
<dbReference type="InterPro" id="IPR010994">
    <property type="entry name" value="RuvA_2-like"/>
</dbReference>
<dbReference type="EMBL" id="CAFBLE010000011">
    <property type="protein sequence ID" value="CAB4873373.1"/>
    <property type="molecule type" value="Genomic_DNA"/>
</dbReference>
<accession>A0A6J7TC88</accession>
<evidence type="ECO:0000313" key="2">
    <source>
        <dbReference type="EMBL" id="CAB4660749.1"/>
    </source>
</evidence>
<dbReference type="Gene3D" id="1.10.150.320">
    <property type="entry name" value="Photosystem II 12 kDa extrinsic protein"/>
    <property type="match status" value="1"/>
</dbReference>
<sequence length="202" mass="21318">MDEFFLDLRERAREWFDGLNFTRTQQLGLGLVALLVCVGSFALVSRGTSEPVPIPVPVILPPPEVTVDVAGGVKRPGVYAIPAQSRVIDAIKAAGGAKSGADTSDINLARVVKDGEQIYVTPALTNVSQPNVIAPRAVSGPININRATLAQFDSLPGIGPVIAARIFEYRKVNGSFAAIEDLQKISGIGSAKFAGLKAKVRV</sequence>
<dbReference type="InterPro" id="IPR003583">
    <property type="entry name" value="Hlx-hairpin-Hlx_DNA-bd_motif"/>
</dbReference>
<proteinExistence type="predicted"/>
<evidence type="ECO:0000313" key="4">
    <source>
        <dbReference type="EMBL" id="CAB4873373.1"/>
    </source>
</evidence>